<protein>
    <submittedName>
        <fullName evidence="1">Sugar ABC transporter ATP-binding protein</fullName>
    </submittedName>
</protein>
<evidence type="ECO:0000313" key="1">
    <source>
        <dbReference type="EMBL" id="QOX63514.1"/>
    </source>
</evidence>
<gene>
    <name evidence="1" type="ORF">FRZ06_09195</name>
</gene>
<dbReference type="Proteomes" id="UP000594014">
    <property type="component" value="Chromosome"/>
</dbReference>
<sequence length="498" mass="55590">MGEILLQAESICKSFGITKAVDDVSLAFEKGEIHGLIGENGSGKSTFVSMLCGIHSIDSGRFLLDGEELHVKNQVDANNKGVSIIVQEMGTLSGLTVSENIFLGRESRFVRFGVKNTAAMNREASRLLEKYGFGKINSTAMIDHYYFEDRKLIEIVKATYFNPKIVVVDETTTALSQIGREELYKHMKRIKSEGNTVIFISHDLSEVIDFSDRISVLRDGRYIDTVRSSEVSEDDLKRLMVGREIAGKYYRTDYGSSISNDPVLSVKKIFVPGQIRDISFDLHKGEILGFGGLSECGMHEVGKAIFGASYDRKGVVSLSDGTRIESIPGAIRHSIAYASKDRDNESIIVYDTIRDNIVLPSMHELADRKIIRKRKLDAFAATYARMISVKMTGIDQFVSNLSGGNKQKVVLARWIGKDSDIIVLDSPTRGIDVKVKADIYALMSQLKEKGKSIIMISEEIQELLGMCDRIIIMKNGSINGEFHRNERLNEEDLIRKMV</sequence>
<name>A0ACD1AAV5_9FIRM</name>
<evidence type="ECO:0000313" key="2">
    <source>
        <dbReference type="Proteomes" id="UP000594014"/>
    </source>
</evidence>
<keyword evidence="1" id="KW-0547">Nucleotide-binding</keyword>
<keyword evidence="2" id="KW-1185">Reference proteome</keyword>
<keyword evidence="1" id="KW-0067">ATP-binding</keyword>
<reference evidence="1" key="1">
    <citation type="submission" date="2019-08" db="EMBL/GenBank/DDBJ databases">
        <title>Genome sequence of Clostridiales bacterium MT110.</title>
        <authorList>
            <person name="Cao J."/>
        </authorList>
    </citation>
    <scope>NUCLEOTIDE SEQUENCE</scope>
    <source>
        <strain evidence="1">MT110</strain>
    </source>
</reference>
<dbReference type="EMBL" id="CP042469">
    <property type="protein sequence ID" value="QOX63514.1"/>
    <property type="molecule type" value="Genomic_DNA"/>
</dbReference>
<accession>A0ACD1AAV5</accession>
<organism evidence="1 2">
    <name type="scientific">Anoxybacterium hadale</name>
    <dbReference type="NCBI Taxonomy" id="3408580"/>
    <lineage>
        <taxon>Bacteria</taxon>
        <taxon>Bacillati</taxon>
        <taxon>Bacillota</taxon>
        <taxon>Clostridia</taxon>
        <taxon>Peptostreptococcales</taxon>
        <taxon>Anaerovoracaceae</taxon>
        <taxon>Anoxybacterium</taxon>
    </lineage>
</organism>
<proteinExistence type="predicted"/>